<dbReference type="AlphaFoldDB" id="K1QK07"/>
<dbReference type="Gene3D" id="3.90.75.10">
    <property type="entry name" value="Homing Intron 3 (I-ppo) Encoded Endonuclease, Chain A"/>
    <property type="match status" value="1"/>
</dbReference>
<dbReference type="InterPro" id="IPR044925">
    <property type="entry name" value="His-Me_finger_sf"/>
</dbReference>
<feature type="domain" description="Zinc-binding loop region of homing endonuclease" evidence="1">
    <location>
        <begin position="55"/>
        <end position="124"/>
    </location>
</feature>
<dbReference type="InParanoid" id="K1QK07"/>
<dbReference type="InterPro" id="IPR044930">
    <property type="entry name" value="Homing_endonuclease_His-Me"/>
</dbReference>
<evidence type="ECO:0000259" key="1">
    <source>
        <dbReference type="Pfam" id="PF05551"/>
    </source>
</evidence>
<name>K1QK07_MAGGI</name>
<dbReference type="HOGENOM" id="CLU_2028908_0_0_1"/>
<dbReference type="SUPFAM" id="SSF54060">
    <property type="entry name" value="His-Me finger endonucleases"/>
    <property type="match status" value="1"/>
</dbReference>
<proteinExistence type="predicted"/>
<sequence length="125" mass="14281">MEDFFEQLRLRILEKSEIQGGPGGCFVWKGATTAHGYGVLRVRWPEEGPKFERVHRAILMAQMRLTRSQFPGGNLEVSHLCHKKLCVNAAHLVLETHEVNQERNHCKAQGFCCRAHHPHCILPCN</sequence>
<dbReference type="Pfam" id="PF05551">
    <property type="entry name" value="zf-His_Me_endon"/>
    <property type="match status" value="1"/>
</dbReference>
<dbReference type="GO" id="GO:0004519">
    <property type="term" value="F:endonuclease activity"/>
    <property type="evidence" value="ECO:0007669"/>
    <property type="project" value="InterPro"/>
</dbReference>
<evidence type="ECO:0000313" key="2">
    <source>
        <dbReference type="EMBL" id="EKC34113.1"/>
    </source>
</evidence>
<accession>K1QK07</accession>
<reference evidence="2" key="1">
    <citation type="journal article" date="2012" name="Nature">
        <title>The oyster genome reveals stress adaptation and complexity of shell formation.</title>
        <authorList>
            <person name="Zhang G."/>
            <person name="Fang X."/>
            <person name="Guo X."/>
            <person name="Li L."/>
            <person name="Luo R."/>
            <person name="Xu F."/>
            <person name="Yang P."/>
            <person name="Zhang L."/>
            <person name="Wang X."/>
            <person name="Qi H."/>
            <person name="Xiong Z."/>
            <person name="Que H."/>
            <person name="Xie Y."/>
            <person name="Holland P.W."/>
            <person name="Paps J."/>
            <person name="Zhu Y."/>
            <person name="Wu F."/>
            <person name="Chen Y."/>
            <person name="Wang J."/>
            <person name="Peng C."/>
            <person name="Meng J."/>
            <person name="Yang L."/>
            <person name="Liu J."/>
            <person name="Wen B."/>
            <person name="Zhang N."/>
            <person name="Huang Z."/>
            <person name="Zhu Q."/>
            <person name="Feng Y."/>
            <person name="Mount A."/>
            <person name="Hedgecock D."/>
            <person name="Xu Z."/>
            <person name="Liu Y."/>
            <person name="Domazet-Loso T."/>
            <person name="Du Y."/>
            <person name="Sun X."/>
            <person name="Zhang S."/>
            <person name="Liu B."/>
            <person name="Cheng P."/>
            <person name="Jiang X."/>
            <person name="Li J."/>
            <person name="Fan D."/>
            <person name="Wang W."/>
            <person name="Fu W."/>
            <person name="Wang T."/>
            <person name="Wang B."/>
            <person name="Zhang J."/>
            <person name="Peng Z."/>
            <person name="Li Y."/>
            <person name="Li N."/>
            <person name="Wang J."/>
            <person name="Chen M."/>
            <person name="He Y."/>
            <person name="Tan F."/>
            <person name="Song X."/>
            <person name="Zheng Q."/>
            <person name="Huang R."/>
            <person name="Yang H."/>
            <person name="Du X."/>
            <person name="Chen L."/>
            <person name="Yang M."/>
            <person name="Gaffney P.M."/>
            <person name="Wang S."/>
            <person name="Luo L."/>
            <person name="She Z."/>
            <person name="Ming Y."/>
            <person name="Huang W."/>
            <person name="Zhang S."/>
            <person name="Huang B."/>
            <person name="Zhang Y."/>
            <person name="Qu T."/>
            <person name="Ni P."/>
            <person name="Miao G."/>
            <person name="Wang J."/>
            <person name="Wang Q."/>
            <person name="Steinberg C.E."/>
            <person name="Wang H."/>
            <person name="Li N."/>
            <person name="Qian L."/>
            <person name="Zhang G."/>
            <person name="Li Y."/>
            <person name="Yang H."/>
            <person name="Liu X."/>
            <person name="Wang J."/>
            <person name="Yin Y."/>
            <person name="Wang J."/>
        </authorList>
    </citation>
    <scope>NUCLEOTIDE SEQUENCE [LARGE SCALE GENOMIC DNA]</scope>
    <source>
        <strain evidence="2">05x7-T-G4-1.051#20</strain>
    </source>
</reference>
<dbReference type="EMBL" id="JH817521">
    <property type="protein sequence ID" value="EKC34113.1"/>
    <property type="molecule type" value="Genomic_DNA"/>
</dbReference>
<gene>
    <name evidence="2" type="ORF">CGI_10014951</name>
</gene>
<organism evidence="2">
    <name type="scientific">Magallana gigas</name>
    <name type="common">Pacific oyster</name>
    <name type="synonym">Crassostrea gigas</name>
    <dbReference type="NCBI Taxonomy" id="29159"/>
    <lineage>
        <taxon>Eukaryota</taxon>
        <taxon>Metazoa</taxon>
        <taxon>Spiralia</taxon>
        <taxon>Lophotrochozoa</taxon>
        <taxon>Mollusca</taxon>
        <taxon>Bivalvia</taxon>
        <taxon>Autobranchia</taxon>
        <taxon>Pteriomorphia</taxon>
        <taxon>Ostreida</taxon>
        <taxon>Ostreoidea</taxon>
        <taxon>Ostreidae</taxon>
        <taxon>Magallana</taxon>
    </lineage>
</organism>
<protein>
    <recommendedName>
        <fullName evidence="1">Zinc-binding loop region of homing endonuclease domain-containing protein</fullName>
    </recommendedName>
</protein>
<dbReference type="InterPro" id="IPR008704">
    <property type="entry name" value="Endonuclease_Zinc-binding_loop"/>
</dbReference>